<evidence type="ECO:0000313" key="3">
    <source>
        <dbReference type="Proteomes" id="UP000325536"/>
    </source>
</evidence>
<name>A0A5P3MRA3_NEIAN</name>
<keyword evidence="2" id="KW-0808">Transferase</keyword>
<dbReference type="InterPro" id="IPR029044">
    <property type="entry name" value="Nucleotide-diphossugar_trans"/>
</dbReference>
<gene>
    <name evidence="2" type="ORF">D0T90_01345</name>
</gene>
<dbReference type="GO" id="GO:0016758">
    <property type="term" value="F:hexosyltransferase activity"/>
    <property type="evidence" value="ECO:0007669"/>
    <property type="project" value="UniProtKB-ARBA"/>
</dbReference>
<keyword evidence="3" id="KW-1185">Reference proteome</keyword>
<dbReference type="PANTHER" id="PTHR22916">
    <property type="entry name" value="GLYCOSYLTRANSFERASE"/>
    <property type="match status" value="1"/>
</dbReference>
<accession>A0A5P3MRA3</accession>
<organism evidence="2 3">
    <name type="scientific">Neisseria animalis</name>
    <dbReference type="NCBI Taxonomy" id="492"/>
    <lineage>
        <taxon>Bacteria</taxon>
        <taxon>Pseudomonadati</taxon>
        <taxon>Pseudomonadota</taxon>
        <taxon>Betaproteobacteria</taxon>
        <taxon>Neisseriales</taxon>
        <taxon>Neisseriaceae</taxon>
        <taxon>Neisseria</taxon>
    </lineage>
</organism>
<feature type="domain" description="Glycosyltransferase 2-like" evidence="1">
    <location>
        <begin position="5"/>
        <end position="140"/>
    </location>
</feature>
<dbReference type="RefSeq" id="WP_123794490.1">
    <property type="nucleotide sequence ID" value="NZ_CP031699.1"/>
</dbReference>
<dbReference type="KEGG" id="naq:D0T90_01345"/>
<dbReference type="SUPFAM" id="SSF53448">
    <property type="entry name" value="Nucleotide-diphospho-sugar transferases"/>
    <property type="match status" value="1"/>
</dbReference>
<dbReference type="Proteomes" id="UP000325536">
    <property type="component" value="Chromosome"/>
</dbReference>
<proteinExistence type="predicted"/>
<dbReference type="CDD" id="cd00761">
    <property type="entry name" value="Glyco_tranf_GTA_type"/>
    <property type="match status" value="1"/>
</dbReference>
<evidence type="ECO:0000259" key="1">
    <source>
        <dbReference type="Pfam" id="PF00535"/>
    </source>
</evidence>
<reference evidence="2 3" key="1">
    <citation type="submission" date="2018-08" db="EMBL/GenBank/DDBJ databases">
        <title>Neisseria animalis ATCC 49930 complete genome.</title>
        <authorList>
            <person name="Veseli I.A."/>
            <person name="Mascarenhas dos Santos A.C."/>
            <person name="Buttler R."/>
            <person name="Pombert J.-F."/>
        </authorList>
    </citation>
    <scope>NUCLEOTIDE SEQUENCE [LARGE SCALE GENOMIC DNA]</scope>
    <source>
        <strain evidence="2 3">ATCC 49930</strain>
    </source>
</reference>
<dbReference type="OrthoDB" id="9781367at2"/>
<sequence>MAFFSLIVPVYNGSRFIDNLIRNLSALHGAVADTEFILINDGSTDDTSERLNAFLQTAQARALNVKLIETDNGGVSRARNIGLAAATGRYAAFMDHDDNIDAPKLAALLEQAAEIRADLLHFNADSRYMPSAKTLRRDSFLTEVPFTSYVWAYVFKRELLVRHALRFDENMSYLEDGLFVLGYLRYADSILASGQQVYGYTDNPQSVMRAKRTAAQNQKFLDDIGAAVRGYSKLSEDFQAVGDTAKRLREIRDSFQFIHLVNMLKLGIGRQELFERLQAAGYDYALRDYPSRFNKRFAVKILCMVFRSKAALGILADSRLPARR</sequence>
<dbReference type="AlphaFoldDB" id="A0A5P3MRA3"/>
<evidence type="ECO:0000313" key="2">
    <source>
        <dbReference type="EMBL" id="QEY23311.1"/>
    </source>
</evidence>
<dbReference type="EMBL" id="CP031699">
    <property type="protein sequence ID" value="QEY23311.1"/>
    <property type="molecule type" value="Genomic_DNA"/>
</dbReference>
<dbReference type="InterPro" id="IPR001173">
    <property type="entry name" value="Glyco_trans_2-like"/>
</dbReference>
<dbReference type="Pfam" id="PF00535">
    <property type="entry name" value="Glycos_transf_2"/>
    <property type="match status" value="1"/>
</dbReference>
<protein>
    <submittedName>
        <fullName evidence="2">Glycosyltransferase</fullName>
    </submittedName>
</protein>
<dbReference type="Gene3D" id="3.90.550.10">
    <property type="entry name" value="Spore Coat Polysaccharide Biosynthesis Protein SpsA, Chain A"/>
    <property type="match status" value="1"/>
</dbReference>